<gene>
    <name evidence="1" type="ORF">Tci_048241</name>
</gene>
<organism evidence="1">
    <name type="scientific">Tanacetum cinerariifolium</name>
    <name type="common">Dalmatian daisy</name>
    <name type="synonym">Chrysanthemum cinerariifolium</name>
    <dbReference type="NCBI Taxonomy" id="118510"/>
    <lineage>
        <taxon>Eukaryota</taxon>
        <taxon>Viridiplantae</taxon>
        <taxon>Streptophyta</taxon>
        <taxon>Embryophyta</taxon>
        <taxon>Tracheophyta</taxon>
        <taxon>Spermatophyta</taxon>
        <taxon>Magnoliopsida</taxon>
        <taxon>eudicotyledons</taxon>
        <taxon>Gunneridae</taxon>
        <taxon>Pentapetalae</taxon>
        <taxon>asterids</taxon>
        <taxon>campanulids</taxon>
        <taxon>Asterales</taxon>
        <taxon>Asteraceae</taxon>
        <taxon>Asteroideae</taxon>
        <taxon>Anthemideae</taxon>
        <taxon>Anthemidinae</taxon>
        <taxon>Tanacetum</taxon>
    </lineage>
</organism>
<name>A0A6L2MQL9_TANCI</name>
<proteinExistence type="predicted"/>
<evidence type="ECO:0000313" key="1">
    <source>
        <dbReference type="EMBL" id="GEU76263.1"/>
    </source>
</evidence>
<sequence length="182" mass="20315">MNMGQDRQILIAEDNGGNQFKEYAEQNAENQIGYNAGQIAGNRSENGNVVAARAESNGACEEIEEVNMNCTSTENLQQASTSGTHTDKALVYDSDGSAEVHQHENYSDNEIFNIFTQKEQYTNLLESTTEPHLVQQNDTNVFPAESSMDPNGGTIEQQPATIEKHMLSLSHYIIIWSWKLRK</sequence>
<dbReference type="AlphaFoldDB" id="A0A6L2MQL9"/>
<accession>A0A6L2MQL9</accession>
<comment type="caution">
    <text evidence="1">The sequence shown here is derived from an EMBL/GenBank/DDBJ whole genome shotgun (WGS) entry which is preliminary data.</text>
</comment>
<protein>
    <submittedName>
        <fullName evidence="1">Uncharacterized protein</fullName>
    </submittedName>
</protein>
<reference evidence="1" key="1">
    <citation type="journal article" date="2019" name="Sci. Rep.">
        <title>Draft genome of Tanacetum cinerariifolium, the natural source of mosquito coil.</title>
        <authorList>
            <person name="Yamashiro T."/>
            <person name="Shiraishi A."/>
            <person name="Satake H."/>
            <person name="Nakayama K."/>
        </authorList>
    </citation>
    <scope>NUCLEOTIDE SEQUENCE</scope>
</reference>
<dbReference type="EMBL" id="BKCJ010007245">
    <property type="protein sequence ID" value="GEU76263.1"/>
    <property type="molecule type" value="Genomic_DNA"/>
</dbReference>